<feature type="domain" description="ABC-2 type transporter transmembrane" evidence="7">
    <location>
        <begin position="216"/>
        <end position="293"/>
    </location>
</feature>
<dbReference type="PANTHER" id="PTHR48041:SF51">
    <property type="entry name" value="ABC TRANSPORTER G FAMILY MEMBER 23"/>
    <property type="match status" value="1"/>
</dbReference>
<dbReference type="GO" id="GO:0140359">
    <property type="term" value="F:ABC-type transporter activity"/>
    <property type="evidence" value="ECO:0007669"/>
    <property type="project" value="InterPro"/>
</dbReference>
<reference evidence="8 9" key="1">
    <citation type="submission" date="2019-09" db="EMBL/GenBank/DDBJ databases">
        <authorList>
            <person name="Ou C."/>
        </authorList>
    </citation>
    <scope>NUCLEOTIDE SEQUENCE [LARGE SCALE GENOMIC DNA]</scope>
    <source>
        <strain evidence="8">S2</strain>
        <tissue evidence="8">Leaf</tissue>
    </source>
</reference>
<organism evidence="8 9">
    <name type="scientific">Pyrus ussuriensis x Pyrus communis</name>
    <dbReference type="NCBI Taxonomy" id="2448454"/>
    <lineage>
        <taxon>Eukaryota</taxon>
        <taxon>Viridiplantae</taxon>
        <taxon>Streptophyta</taxon>
        <taxon>Embryophyta</taxon>
        <taxon>Tracheophyta</taxon>
        <taxon>Spermatophyta</taxon>
        <taxon>Magnoliopsida</taxon>
        <taxon>eudicotyledons</taxon>
        <taxon>Gunneridae</taxon>
        <taxon>Pentapetalae</taxon>
        <taxon>rosids</taxon>
        <taxon>fabids</taxon>
        <taxon>Rosales</taxon>
        <taxon>Rosaceae</taxon>
        <taxon>Amygdaloideae</taxon>
        <taxon>Maleae</taxon>
        <taxon>Pyrus</taxon>
    </lineage>
</organism>
<comment type="caution">
    <text evidence="8">The sequence shown here is derived from an EMBL/GenBank/DDBJ whole genome shotgun (WGS) entry which is preliminary data.</text>
</comment>
<dbReference type="SUPFAM" id="SSF52540">
    <property type="entry name" value="P-loop containing nucleoside triphosphate hydrolases"/>
    <property type="match status" value="1"/>
</dbReference>
<dbReference type="AlphaFoldDB" id="A0A5N5GI92"/>
<evidence type="ECO:0000256" key="5">
    <source>
        <dbReference type="ARBA" id="ARBA00023136"/>
    </source>
</evidence>
<dbReference type="GO" id="GO:0016020">
    <property type="term" value="C:membrane"/>
    <property type="evidence" value="ECO:0007669"/>
    <property type="project" value="UniProtKB-SubCell"/>
</dbReference>
<dbReference type="EMBL" id="SMOL01000402">
    <property type="protein sequence ID" value="KAB2615256.1"/>
    <property type="molecule type" value="Genomic_DNA"/>
</dbReference>
<keyword evidence="2" id="KW-0813">Transport</keyword>
<evidence type="ECO:0000256" key="6">
    <source>
        <dbReference type="SAM" id="Phobius"/>
    </source>
</evidence>
<evidence type="ECO:0000259" key="7">
    <source>
        <dbReference type="Pfam" id="PF01061"/>
    </source>
</evidence>
<reference evidence="9" key="2">
    <citation type="submission" date="2019-10" db="EMBL/GenBank/DDBJ databases">
        <title>A de novo genome assembly of a pear dwarfing rootstock.</title>
        <authorList>
            <person name="Wang F."/>
            <person name="Wang J."/>
            <person name="Li S."/>
            <person name="Zhang Y."/>
            <person name="Fang M."/>
            <person name="Ma L."/>
            <person name="Zhao Y."/>
            <person name="Jiang S."/>
        </authorList>
    </citation>
    <scope>NUCLEOTIDE SEQUENCE [LARGE SCALE GENOMIC DNA]</scope>
</reference>
<name>A0A5N5GI92_9ROSA</name>
<reference evidence="8 9" key="3">
    <citation type="submission" date="2019-11" db="EMBL/GenBank/DDBJ databases">
        <title>A de novo genome assembly of a pear dwarfing rootstock.</title>
        <authorList>
            <person name="Wang F."/>
            <person name="Wang J."/>
            <person name="Li S."/>
            <person name="Zhang Y."/>
            <person name="Fang M."/>
            <person name="Ma L."/>
            <person name="Zhao Y."/>
            <person name="Jiang S."/>
        </authorList>
    </citation>
    <scope>NUCLEOTIDE SEQUENCE [LARGE SCALE GENOMIC DNA]</scope>
    <source>
        <strain evidence="8">S2</strain>
        <tissue evidence="8">Leaf</tissue>
    </source>
</reference>
<keyword evidence="4 6" id="KW-1133">Transmembrane helix</keyword>
<feature type="transmembrane region" description="Helical" evidence="6">
    <location>
        <begin position="331"/>
        <end position="348"/>
    </location>
</feature>
<dbReference type="PANTHER" id="PTHR48041">
    <property type="entry name" value="ABC TRANSPORTER G FAMILY MEMBER 28"/>
    <property type="match status" value="1"/>
</dbReference>
<comment type="subcellular location">
    <subcellularLocation>
        <location evidence="1">Membrane</location>
        <topology evidence="1">Multi-pass membrane protein</topology>
    </subcellularLocation>
</comment>
<dbReference type="Proteomes" id="UP000327157">
    <property type="component" value="Chromosome 3"/>
</dbReference>
<evidence type="ECO:0000313" key="8">
    <source>
        <dbReference type="EMBL" id="KAB2615256.1"/>
    </source>
</evidence>
<evidence type="ECO:0000256" key="2">
    <source>
        <dbReference type="ARBA" id="ARBA00022448"/>
    </source>
</evidence>
<feature type="transmembrane region" description="Helical" evidence="6">
    <location>
        <begin position="241"/>
        <end position="264"/>
    </location>
</feature>
<evidence type="ECO:0000256" key="4">
    <source>
        <dbReference type="ARBA" id="ARBA00022989"/>
    </source>
</evidence>
<feature type="transmembrane region" description="Helical" evidence="6">
    <location>
        <begin position="202"/>
        <end position="235"/>
    </location>
</feature>
<protein>
    <submittedName>
        <fullName evidence="8">ABC transporter G family member 23</fullName>
    </submittedName>
</protein>
<keyword evidence="9" id="KW-1185">Reference proteome</keyword>
<dbReference type="InterPro" id="IPR027417">
    <property type="entry name" value="P-loop_NTPase"/>
</dbReference>
<evidence type="ECO:0000256" key="3">
    <source>
        <dbReference type="ARBA" id="ARBA00022692"/>
    </source>
</evidence>
<accession>A0A5N5GI92</accession>
<evidence type="ECO:0000256" key="1">
    <source>
        <dbReference type="ARBA" id="ARBA00004141"/>
    </source>
</evidence>
<dbReference type="Pfam" id="PF01061">
    <property type="entry name" value="ABC2_membrane"/>
    <property type="match status" value="1"/>
</dbReference>
<sequence length="350" mass="40066">MKETLMFTAKFRLKAIDAKEREERADKLMKELDLVHVTDSFNRDEENRGISSGKKNRVSIGVDVIHDPLILLLGEPTSSLDSTSALQVIEMLFTIAKSKQRIVVLSIHQPSYRILYLISNFLILSHGSVVHNGSIELLEDHLQNDDDCIHEMKKDDEGVIDQLGLFAFSLSFLLSSTVESTTITLQERQVLMKKSSREAYNILSYMIAYTIVLLPFLFAMAHLFLVLVSLVLFLSVVSPDFISGNFLICTVLGASFLFSGYFFLKENIPTYWLFKYRVSLCMYLLDLLLTNEYWSIISECFSWHPQDLSHSKCLLTCNDLLKSRGLDKDTRWINVGIMFGFFPFYRVLCG</sequence>
<evidence type="ECO:0000313" key="9">
    <source>
        <dbReference type="Proteomes" id="UP000327157"/>
    </source>
</evidence>
<dbReference type="InterPro" id="IPR013525">
    <property type="entry name" value="ABC2_TM"/>
</dbReference>
<keyword evidence="5 6" id="KW-0472">Membrane</keyword>
<proteinExistence type="predicted"/>
<dbReference type="InterPro" id="IPR050352">
    <property type="entry name" value="ABCG_transporters"/>
</dbReference>
<dbReference type="OrthoDB" id="66620at2759"/>
<gene>
    <name evidence="8" type="ORF">D8674_021844</name>
</gene>
<dbReference type="Gene3D" id="3.40.50.300">
    <property type="entry name" value="P-loop containing nucleotide triphosphate hydrolases"/>
    <property type="match status" value="1"/>
</dbReference>
<keyword evidence="3 6" id="KW-0812">Transmembrane</keyword>